<dbReference type="SMR" id="A0A8S3TUM1"/>
<reference evidence="9" key="1">
    <citation type="submission" date="2021-03" db="EMBL/GenBank/DDBJ databases">
        <authorList>
            <person name="Bekaert M."/>
        </authorList>
    </citation>
    <scope>NUCLEOTIDE SEQUENCE</scope>
</reference>
<dbReference type="Gene3D" id="3.40.50.1460">
    <property type="match status" value="1"/>
</dbReference>
<dbReference type="InterPro" id="IPR001309">
    <property type="entry name" value="Pept_C14_p20"/>
</dbReference>
<dbReference type="InterPro" id="IPR002138">
    <property type="entry name" value="Pept_C14_p10"/>
</dbReference>
<sequence length="343" mass="39457">MALNETEKHYSENPEKSKKLESENIQGWPDLLNGLPSVKKRDIVKCTEDLRTQICKSKNGKVYHMTGKKKGKVLTISNVQCSDQSKEAKAVNKCRSCVDFDKTSLSQLFTFMQYEIKQNYTKRDVSEEEIKTFLATQLENEDNSTFDSLVIVFYSGGMEFKPDCIYDTNGKEIDKDGLLEMIRQSKYFKDKPKIVIIRTYDFKEETETGDVLDAVSHELHFYKRPNKDDLFVVSSQPRTKKGPWIIGDGMNGSYFIQAIIHVFKKMANEKSFMEMMLEVNNCLSSANMPENCKEAVAEVMVLEHCDDKDLFFYPGLKDLEMIVPEWPDLTKEGRKIPKGQSNS</sequence>
<dbReference type="SUPFAM" id="SSF52129">
    <property type="entry name" value="Caspase-like"/>
    <property type="match status" value="1"/>
</dbReference>
<evidence type="ECO:0000313" key="9">
    <source>
        <dbReference type="EMBL" id="CAG2237262.1"/>
    </source>
</evidence>
<dbReference type="Proteomes" id="UP000683360">
    <property type="component" value="Unassembled WGS sequence"/>
</dbReference>
<comment type="similarity">
    <text evidence="1 5">Belongs to the peptidase C14A family.</text>
</comment>
<feature type="region of interest" description="Disordered" evidence="6">
    <location>
        <begin position="1"/>
        <end position="22"/>
    </location>
</feature>
<dbReference type="Pfam" id="PF00656">
    <property type="entry name" value="Peptidase_C14"/>
    <property type="match status" value="1"/>
</dbReference>
<dbReference type="Gene3D" id="3.30.70.1470">
    <property type="entry name" value="Caspase-like"/>
    <property type="match status" value="1"/>
</dbReference>
<dbReference type="GO" id="GO:0006508">
    <property type="term" value="P:proteolysis"/>
    <property type="evidence" value="ECO:0007669"/>
    <property type="project" value="UniProtKB-KW"/>
</dbReference>
<accession>A0A8S3TUM1</accession>
<name>A0A8S3TUM1_MYTED</name>
<proteinExistence type="inferred from homology"/>
<dbReference type="EC" id="3.4.22.64" evidence="9"/>
<evidence type="ECO:0000256" key="2">
    <source>
        <dbReference type="ARBA" id="ARBA00022670"/>
    </source>
</evidence>
<dbReference type="PROSITE" id="PS50208">
    <property type="entry name" value="CASPASE_P20"/>
    <property type="match status" value="1"/>
</dbReference>
<dbReference type="InterPro" id="IPR029030">
    <property type="entry name" value="Caspase-like_dom_sf"/>
</dbReference>
<dbReference type="OrthoDB" id="6063280at2759"/>
<dbReference type="AlphaFoldDB" id="A0A8S3TUM1"/>
<evidence type="ECO:0000259" key="7">
    <source>
        <dbReference type="PROSITE" id="PS50207"/>
    </source>
</evidence>
<dbReference type="InterPro" id="IPR002398">
    <property type="entry name" value="Pept_C14"/>
</dbReference>
<feature type="domain" description="Caspase family p10" evidence="7">
    <location>
        <begin position="251"/>
        <end position="314"/>
    </location>
</feature>
<dbReference type="PANTHER" id="PTHR47901:SF8">
    <property type="entry name" value="CASPASE-3"/>
    <property type="match status" value="1"/>
</dbReference>
<dbReference type="InterPro" id="IPR015917">
    <property type="entry name" value="Pept_C14A"/>
</dbReference>
<comment type="caution">
    <text evidence="9">The sequence shown here is derived from an EMBL/GenBank/DDBJ whole genome shotgun (WGS) entry which is preliminary data.</text>
</comment>
<keyword evidence="10" id="KW-1185">Reference proteome</keyword>
<dbReference type="GO" id="GO:0006915">
    <property type="term" value="P:apoptotic process"/>
    <property type="evidence" value="ECO:0007669"/>
    <property type="project" value="UniProtKB-KW"/>
</dbReference>
<gene>
    <name evidence="9" type="ORF">MEDL_49739</name>
</gene>
<dbReference type="PANTHER" id="PTHR47901">
    <property type="entry name" value="CASPASE RECRUITMENT DOMAIN-CONTAINING PROTEIN 18"/>
    <property type="match status" value="1"/>
</dbReference>
<organism evidence="9 10">
    <name type="scientific">Mytilus edulis</name>
    <name type="common">Blue mussel</name>
    <dbReference type="NCBI Taxonomy" id="6550"/>
    <lineage>
        <taxon>Eukaryota</taxon>
        <taxon>Metazoa</taxon>
        <taxon>Spiralia</taxon>
        <taxon>Lophotrochozoa</taxon>
        <taxon>Mollusca</taxon>
        <taxon>Bivalvia</taxon>
        <taxon>Autobranchia</taxon>
        <taxon>Pteriomorphia</taxon>
        <taxon>Mytilida</taxon>
        <taxon>Mytiloidea</taxon>
        <taxon>Mytilidae</taxon>
        <taxon>Mytilinae</taxon>
        <taxon>Mytilus</taxon>
    </lineage>
</organism>
<feature type="domain" description="Caspase family p20" evidence="8">
    <location>
        <begin position="69"/>
        <end position="198"/>
    </location>
</feature>
<evidence type="ECO:0000256" key="3">
    <source>
        <dbReference type="ARBA" id="ARBA00022703"/>
    </source>
</evidence>
<dbReference type="PROSITE" id="PS50207">
    <property type="entry name" value="CASPASE_P10"/>
    <property type="match status" value="1"/>
</dbReference>
<evidence type="ECO:0000313" key="10">
    <source>
        <dbReference type="Proteomes" id="UP000683360"/>
    </source>
</evidence>
<evidence type="ECO:0000256" key="1">
    <source>
        <dbReference type="ARBA" id="ARBA00010134"/>
    </source>
</evidence>
<dbReference type="GO" id="GO:0004197">
    <property type="term" value="F:cysteine-type endopeptidase activity"/>
    <property type="evidence" value="ECO:0007669"/>
    <property type="project" value="InterPro"/>
</dbReference>
<dbReference type="EC" id="3.4.22.57" evidence="9"/>
<keyword evidence="4 9" id="KW-0378">Hydrolase</keyword>
<evidence type="ECO:0000256" key="5">
    <source>
        <dbReference type="RuleBase" id="RU003971"/>
    </source>
</evidence>
<evidence type="ECO:0000256" key="4">
    <source>
        <dbReference type="ARBA" id="ARBA00022801"/>
    </source>
</evidence>
<dbReference type="SMART" id="SM00115">
    <property type="entry name" value="CASc"/>
    <property type="match status" value="1"/>
</dbReference>
<evidence type="ECO:0000256" key="6">
    <source>
        <dbReference type="SAM" id="MobiDB-lite"/>
    </source>
</evidence>
<keyword evidence="2" id="KW-0645">Protease</keyword>
<protein>
    <submittedName>
        <fullName evidence="9">CASP4</fullName>
        <ecNumber evidence="9">3.4.22.57</ecNumber>
        <ecNumber evidence="9">3.4.22.64</ecNumber>
    </submittedName>
</protein>
<evidence type="ECO:0000259" key="8">
    <source>
        <dbReference type="PROSITE" id="PS50208"/>
    </source>
</evidence>
<dbReference type="EMBL" id="CAJPWZ010002382">
    <property type="protein sequence ID" value="CAG2237262.1"/>
    <property type="molecule type" value="Genomic_DNA"/>
</dbReference>
<dbReference type="InterPro" id="IPR011600">
    <property type="entry name" value="Pept_C14_caspase"/>
</dbReference>
<keyword evidence="3" id="KW-0053">Apoptosis</keyword>